<dbReference type="Pfam" id="PF07679">
    <property type="entry name" value="I-set"/>
    <property type="match status" value="1"/>
</dbReference>
<dbReference type="SMART" id="SM00409">
    <property type="entry name" value="IG"/>
    <property type="match status" value="1"/>
</dbReference>
<dbReference type="SMART" id="SM00082">
    <property type="entry name" value="LRRCT"/>
    <property type="match status" value="1"/>
</dbReference>
<dbReference type="GO" id="GO:0098839">
    <property type="term" value="C:postsynaptic density membrane"/>
    <property type="evidence" value="ECO:0007669"/>
    <property type="project" value="TreeGrafter"/>
</dbReference>
<dbReference type="GO" id="GO:0099560">
    <property type="term" value="P:synaptic membrane adhesion"/>
    <property type="evidence" value="ECO:0007669"/>
    <property type="project" value="TreeGrafter"/>
</dbReference>
<evidence type="ECO:0000313" key="17">
    <source>
        <dbReference type="Proteomes" id="UP000438429"/>
    </source>
</evidence>
<evidence type="ECO:0000256" key="13">
    <source>
        <dbReference type="ARBA" id="ARBA00034109"/>
    </source>
</evidence>
<evidence type="ECO:0000313" key="16">
    <source>
        <dbReference type="EMBL" id="KAF0041192.1"/>
    </source>
</evidence>
<evidence type="ECO:0000256" key="9">
    <source>
        <dbReference type="ARBA" id="ARBA00023136"/>
    </source>
</evidence>
<keyword evidence="9 14" id="KW-0472">Membrane</keyword>
<evidence type="ECO:0000259" key="15">
    <source>
        <dbReference type="PROSITE" id="PS50835"/>
    </source>
</evidence>
<dbReference type="GO" id="GO:0097119">
    <property type="term" value="P:postsynaptic density protein 95 clustering"/>
    <property type="evidence" value="ECO:0007669"/>
    <property type="project" value="TreeGrafter"/>
</dbReference>
<dbReference type="InterPro" id="IPR032675">
    <property type="entry name" value="LRR_dom_sf"/>
</dbReference>
<keyword evidence="11" id="KW-0325">Glycoprotein</keyword>
<dbReference type="PANTHER" id="PTHR24369:SF9">
    <property type="entry name" value="LEUCINE-RICH REPEAT-CONTAINING PROTEIN 4"/>
    <property type="match status" value="1"/>
</dbReference>
<evidence type="ECO:0000256" key="10">
    <source>
        <dbReference type="ARBA" id="ARBA00023157"/>
    </source>
</evidence>
<dbReference type="EMBL" id="VEVO01000006">
    <property type="protein sequence ID" value="KAF0041192.1"/>
    <property type="molecule type" value="Genomic_DNA"/>
</dbReference>
<keyword evidence="7 14" id="KW-1133">Transmembrane helix</keyword>
<accession>A0A6A4TG87</accession>
<evidence type="ECO:0000256" key="1">
    <source>
        <dbReference type="ARBA" id="ARBA00004167"/>
    </source>
</evidence>
<dbReference type="Pfam" id="PF13855">
    <property type="entry name" value="LRR_8"/>
    <property type="match status" value="3"/>
</dbReference>
<evidence type="ECO:0000256" key="14">
    <source>
        <dbReference type="SAM" id="Phobius"/>
    </source>
</evidence>
<feature type="domain" description="Ig-like" evidence="15">
    <location>
        <begin position="614"/>
        <end position="703"/>
    </location>
</feature>
<evidence type="ECO:0000256" key="12">
    <source>
        <dbReference type="ARBA" id="ARBA00023319"/>
    </source>
</evidence>
<reference evidence="16 17" key="1">
    <citation type="submission" date="2019-06" db="EMBL/GenBank/DDBJ databases">
        <title>Draft genomes of female and male turbot (Scophthalmus maximus).</title>
        <authorList>
            <person name="Xu H."/>
            <person name="Xu X.-W."/>
            <person name="Shao C."/>
            <person name="Chen S."/>
        </authorList>
    </citation>
    <scope>NUCLEOTIDE SEQUENCE [LARGE SCALE GENOMIC DNA]</scope>
    <source>
        <strain evidence="16">Ysfricsl-2016a</strain>
        <tissue evidence="16">Blood</tissue>
    </source>
</reference>
<comment type="caution">
    <text evidence="16">The sequence shown here is derived from an EMBL/GenBank/DDBJ whole genome shotgun (WGS) entry which is preliminary data.</text>
</comment>
<dbReference type="InterPro" id="IPR003599">
    <property type="entry name" value="Ig_sub"/>
</dbReference>
<keyword evidence="6" id="KW-0677">Repeat</keyword>
<comment type="subcellular location">
    <subcellularLocation>
        <location evidence="1">Membrane</location>
        <topology evidence="1">Single-pass membrane protein</topology>
    </subcellularLocation>
    <subcellularLocation>
        <location evidence="13">Synaptic cell membrane</location>
    </subcellularLocation>
</comment>
<dbReference type="Proteomes" id="UP000438429">
    <property type="component" value="Unassembled WGS sequence"/>
</dbReference>
<keyword evidence="5" id="KW-0732">Signal</keyword>
<keyword evidence="3" id="KW-0433">Leucine-rich repeat</keyword>
<sequence>MSPAMCLMTPEHAQSKVQRCGDGARKRRKCLKPSQGSTTLHMNSPTISVEPRLVAAANGSLLAPETELVAVPDCRQPQIAIYKQAVINGSRLADEKNTASVLHADNVAPSAHTALVVTTTSLWTGEIDDRITDRLTDEYVYARKRDNIENGTSMKKQKTNTVPAAPPAHIVVTSRLKSAVDSSNSAVTGMAAVLLFISWSLLLSSSVTFFCLMDPCDSSTVELHLGVRSMAGGHWSLLLSSSVTFFCLMDPCDSSTVELHLGVRSMAGGQLVGAEGTQAPTKPSWPYLCLMCQSTGPVLGSANPQNCPGVCSCTNQLSKVVCTRRGLVRVPPNIPANTRYLNLMENSIETIQADTFRHLHHLEVLQLGRNAIRQIEVGAFNGLTSLNTLELFDNRLTVIPSGAFEYLSKLRELWLRNNPIESIPSYAFNRVPSLMRLDLGELRKLEYISDGAFEGLQNLKYLNLGMCNLREFPHLSPLVGLEELEISENVFPELKPGAFHGLKNLRKLWIMNAAITTIERNAFDDITALVELNLAHNNLSSLPHNLFTPLQYLVELHLHHNPWRCDCDVVWLSWWLREYIPTNSTCCGRCHTPAHMKGRYLVEVDQTTFQCSAPFILDAPRDLNISAARVAELKCRTAAMSSVRWLLPNGTVLTHGSAHPRISVLNDGTLNFSNVLPSDTGVYTCMVSNMAGNSNASAYLNVSNAELNTSNLSYFTTVTVEFLEPTVEETPKPKPTVPASPSVFQPVFISTPTVLFQNTQTPRQVSIPTARIPSGPAASLDEVMKTTKIIIGCFVAVTLLAAAMLIAFYKLRKRHQQRSTVAAARTIEIIQMEEEVHPVPPPTSGSSGSDDTGLVLPTLVEHNSNTFKPGFVSSSSSSRQGGYGAHWTQNNSLHRSVRQHHSHISTITDPYVIKTSHGKEKVQETQI</sequence>
<evidence type="ECO:0000256" key="11">
    <source>
        <dbReference type="ARBA" id="ARBA00023180"/>
    </source>
</evidence>
<dbReference type="Gene3D" id="3.80.10.10">
    <property type="entry name" value="Ribonuclease Inhibitor"/>
    <property type="match status" value="1"/>
</dbReference>
<dbReference type="PANTHER" id="PTHR24369">
    <property type="entry name" value="ANTIGEN BSP, PUTATIVE-RELATED"/>
    <property type="match status" value="1"/>
</dbReference>
<evidence type="ECO:0000256" key="8">
    <source>
        <dbReference type="ARBA" id="ARBA00023018"/>
    </source>
</evidence>
<dbReference type="PROSITE" id="PS51450">
    <property type="entry name" value="LRR"/>
    <property type="match status" value="3"/>
</dbReference>
<dbReference type="Gene3D" id="2.60.40.10">
    <property type="entry name" value="Immunoglobulins"/>
    <property type="match status" value="1"/>
</dbReference>
<keyword evidence="2" id="KW-1003">Cell membrane</keyword>
<organism evidence="16 17">
    <name type="scientific">Scophthalmus maximus</name>
    <name type="common">Turbot</name>
    <name type="synonym">Psetta maxima</name>
    <dbReference type="NCBI Taxonomy" id="52904"/>
    <lineage>
        <taxon>Eukaryota</taxon>
        <taxon>Metazoa</taxon>
        <taxon>Chordata</taxon>
        <taxon>Craniata</taxon>
        <taxon>Vertebrata</taxon>
        <taxon>Euteleostomi</taxon>
        <taxon>Actinopterygii</taxon>
        <taxon>Neopterygii</taxon>
        <taxon>Teleostei</taxon>
        <taxon>Neoteleostei</taxon>
        <taxon>Acanthomorphata</taxon>
        <taxon>Carangaria</taxon>
        <taxon>Pleuronectiformes</taxon>
        <taxon>Pleuronectoidei</taxon>
        <taxon>Scophthalmidae</taxon>
        <taxon>Scophthalmus</taxon>
    </lineage>
</organism>
<dbReference type="SMART" id="SM00369">
    <property type="entry name" value="LRR_TYP"/>
    <property type="match status" value="8"/>
</dbReference>
<dbReference type="GO" id="GO:1904861">
    <property type="term" value="P:excitatory synapse assembly"/>
    <property type="evidence" value="ECO:0007669"/>
    <property type="project" value="TreeGrafter"/>
</dbReference>
<evidence type="ECO:0000256" key="4">
    <source>
        <dbReference type="ARBA" id="ARBA00022692"/>
    </source>
</evidence>
<dbReference type="InterPro" id="IPR001611">
    <property type="entry name" value="Leu-rich_rpt"/>
</dbReference>
<dbReference type="InterPro" id="IPR007110">
    <property type="entry name" value="Ig-like_dom"/>
</dbReference>
<dbReference type="InterPro" id="IPR013783">
    <property type="entry name" value="Ig-like_fold"/>
</dbReference>
<keyword evidence="8" id="KW-0770">Synapse</keyword>
<name>A0A6A4TG87_SCOMX</name>
<dbReference type="FunFam" id="3.80.10.10:FF:000012">
    <property type="entry name" value="Leucine rich repeat containing 4"/>
    <property type="match status" value="1"/>
</dbReference>
<dbReference type="InterPro" id="IPR036179">
    <property type="entry name" value="Ig-like_dom_sf"/>
</dbReference>
<evidence type="ECO:0000256" key="2">
    <source>
        <dbReference type="ARBA" id="ARBA00022475"/>
    </source>
</evidence>
<keyword evidence="4 14" id="KW-0812">Transmembrane</keyword>
<evidence type="ECO:0000256" key="5">
    <source>
        <dbReference type="ARBA" id="ARBA00022729"/>
    </source>
</evidence>
<dbReference type="FunFam" id="2.60.40.10:FF:000076">
    <property type="entry name" value="Leucine-rich repeat and Ig domain-containing 4"/>
    <property type="match status" value="1"/>
</dbReference>
<dbReference type="SMART" id="SM00408">
    <property type="entry name" value="IGc2"/>
    <property type="match status" value="1"/>
</dbReference>
<feature type="transmembrane region" description="Helical" evidence="14">
    <location>
        <begin position="789"/>
        <end position="809"/>
    </location>
</feature>
<gene>
    <name evidence="16" type="ORF">F2P81_007090</name>
</gene>
<dbReference type="AlphaFoldDB" id="A0A6A4TG87"/>
<dbReference type="InterPro" id="IPR050541">
    <property type="entry name" value="LRR_TM_domain-containing"/>
</dbReference>
<dbReference type="GO" id="GO:0098978">
    <property type="term" value="C:glutamatergic synapse"/>
    <property type="evidence" value="ECO:0007669"/>
    <property type="project" value="TreeGrafter"/>
</dbReference>
<dbReference type="SMART" id="SM00013">
    <property type="entry name" value="LRRNT"/>
    <property type="match status" value="1"/>
</dbReference>
<dbReference type="GO" id="GO:0050804">
    <property type="term" value="P:modulation of chemical synaptic transmission"/>
    <property type="evidence" value="ECO:0007669"/>
    <property type="project" value="TreeGrafter"/>
</dbReference>
<proteinExistence type="predicted"/>
<dbReference type="InterPro" id="IPR013098">
    <property type="entry name" value="Ig_I-set"/>
</dbReference>
<dbReference type="InterPro" id="IPR000372">
    <property type="entry name" value="LRRNT"/>
</dbReference>
<dbReference type="InterPro" id="IPR003591">
    <property type="entry name" value="Leu-rich_rpt_typical-subtyp"/>
</dbReference>
<dbReference type="InterPro" id="IPR000483">
    <property type="entry name" value="Cys-rich_flank_reg_C"/>
</dbReference>
<evidence type="ECO:0000256" key="7">
    <source>
        <dbReference type="ARBA" id="ARBA00022989"/>
    </source>
</evidence>
<keyword evidence="12" id="KW-0393">Immunoglobulin domain</keyword>
<dbReference type="SUPFAM" id="SSF52058">
    <property type="entry name" value="L domain-like"/>
    <property type="match status" value="1"/>
</dbReference>
<evidence type="ECO:0000256" key="6">
    <source>
        <dbReference type="ARBA" id="ARBA00022737"/>
    </source>
</evidence>
<dbReference type="PROSITE" id="PS50835">
    <property type="entry name" value="IG_LIKE"/>
    <property type="match status" value="1"/>
</dbReference>
<keyword evidence="10" id="KW-1015">Disulfide bond</keyword>
<dbReference type="InterPro" id="IPR003598">
    <property type="entry name" value="Ig_sub2"/>
</dbReference>
<protein>
    <recommendedName>
        <fullName evidence="15">Ig-like domain-containing protein</fullName>
    </recommendedName>
</protein>
<evidence type="ECO:0000256" key="3">
    <source>
        <dbReference type="ARBA" id="ARBA00022614"/>
    </source>
</evidence>
<dbReference type="SUPFAM" id="SSF48726">
    <property type="entry name" value="Immunoglobulin"/>
    <property type="match status" value="1"/>
</dbReference>